<dbReference type="AlphaFoldDB" id="A0A166FL62"/>
<sequence length="153" mass="16586">MPPPTERESSGQSKEKRPGPQQLSAYRVVAKILSYDDVRMSGLRLPEEGLVLPPALTSPFRRPSSRIFDADSEAAPTIIAVCPGPSPNPSIEFIPEGLEKLGLCQDGTDMSWVDIDGTMSNNNSGERLTLLGRAIVELVWCGCICVMDVEEAL</sequence>
<dbReference type="Proteomes" id="UP000076798">
    <property type="component" value="Unassembled WGS sequence"/>
</dbReference>
<evidence type="ECO:0000313" key="2">
    <source>
        <dbReference type="EMBL" id="KZT40768.1"/>
    </source>
</evidence>
<evidence type="ECO:0000313" key="3">
    <source>
        <dbReference type="Proteomes" id="UP000076798"/>
    </source>
</evidence>
<evidence type="ECO:0000256" key="1">
    <source>
        <dbReference type="SAM" id="MobiDB-lite"/>
    </source>
</evidence>
<dbReference type="STRING" id="1314776.A0A166FL62"/>
<gene>
    <name evidence="2" type="ORF">SISSUDRAFT_982950</name>
</gene>
<dbReference type="OrthoDB" id="3357948at2759"/>
<name>A0A166FL62_9AGAM</name>
<accession>A0A166FL62</accession>
<keyword evidence="3" id="KW-1185">Reference proteome</keyword>
<protein>
    <submittedName>
        <fullName evidence="2">Uncharacterized protein</fullName>
    </submittedName>
</protein>
<proteinExistence type="predicted"/>
<organism evidence="2 3">
    <name type="scientific">Sistotremastrum suecicum HHB10207 ss-3</name>
    <dbReference type="NCBI Taxonomy" id="1314776"/>
    <lineage>
        <taxon>Eukaryota</taxon>
        <taxon>Fungi</taxon>
        <taxon>Dikarya</taxon>
        <taxon>Basidiomycota</taxon>
        <taxon>Agaricomycotina</taxon>
        <taxon>Agaricomycetes</taxon>
        <taxon>Sistotremastrales</taxon>
        <taxon>Sistotremastraceae</taxon>
        <taxon>Sistotremastrum</taxon>
    </lineage>
</organism>
<reference evidence="2 3" key="1">
    <citation type="journal article" date="2016" name="Mol. Biol. Evol.">
        <title>Comparative Genomics of Early-Diverging Mushroom-Forming Fungi Provides Insights into the Origins of Lignocellulose Decay Capabilities.</title>
        <authorList>
            <person name="Nagy L.G."/>
            <person name="Riley R."/>
            <person name="Tritt A."/>
            <person name="Adam C."/>
            <person name="Daum C."/>
            <person name="Floudas D."/>
            <person name="Sun H."/>
            <person name="Yadav J.S."/>
            <person name="Pangilinan J."/>
            <person name="Larsson K.H."/>
            <person name="Matsuura K."/>
            <person name="Barry K."/>
            <person name="Labutti K."/>
            <person name="Kuo R."/>
            <person name="Ohm R.A."/>
            <person name="Bhattacharya S.S."/>
            <person name="Shirouzu T."/>
            <person name="Yoshinaga Y."/>
            <person name="Martin F.M."/>
            <person name="Grigoriev I.V."/>
            <person name="Hibbett D.S."/>
        </authorList>
    </citation>
    <scope>NUCLEOTIDE SEQUENCE [LARGE SCALE GENOMIC DNA]</scope>
    <source>
        <strain evidence="2 3">HHB10207 ss-3</strain>
    </source>
</reference>
<feature type="compositionally biased region" description="Basic and acidic residues" evidence="1">
    <location>
        <begin position="1"/>
        <end position="18"/>
    </location>
</feature>
<feature type="region of interest" description="Disordered" evidence="1">
    <location>
        <begin position="1"/>
        <end position="23"/>
    </location>
</feature>
<dbReference type="EMBL" id="KV428028">
    <property type="protein sequence ID" value="KZT40768.1"/>
    <property type="molecule type" value="Genomic_DNA"/>
</dbReference>